<dbReference type="RefSeq" id="WP_146848927.1">
    <property type="nucleotide sequence ID" value="NZ_BKAG01000003.1"/>
</dbReference>
<organism evidence="1 2">
    <name type="scientific">Brevifollis gellanilyticus</name>
    <dbReference type="NCBI Taxonomy" id="748831"/>
    <lineage>
        <taxon>Bacteria</taxon>
        <taxon>Pseudomonadati</taxon>
        <taxon>Verrucomicrobiota</taxon>
        <taxon>Verrucomicrobiia</taxon>
        <taxon>Verrucomicrobiales</taxon>
        <taxon>Verrucomicrobiaceae</taxon>
    </lineage>
</organism>
<dbReference type="OrthoDB" id="9811332at2"/>
<evidence type="ECO:0000313" key="2">
    <source>
        <dbReference type="Proteomes" id="UP000321577"/>
    </source>
</evidence>
<dbReference type="InterPro" id="IPR029063">
    <property type="entry name" value="SAM-dependent_MTases_sf"/>
</dbReference>
<sequence>MIRSIVRRLRKKLRPLLLRAAGEDIDFIARQKQWGTPSFEGDALRTYCKNTSWMQEPRFREAYEAGFNSGHRYSHLPDLHLEWRIHIILWAAQQALKHEGDFVECGVNTGIFSLTVCKYLDFSKLPRNFYLFDTFAGIPESQMSDTERPKRLKENRDFYQDCFATAQANFAPWPNTKLVRGLVPDTLTTVDIQKVAYLSIDMNIAKPERDALEHFWPKLVSGGVIVLDDYGWLNYAEQKATIDEFAKANDINICILPTGQGIIVKP</sequence>
<dbReference type="AlphaFoldDB" id="A0A512M3Z5"/>
<keyword evidence="1" id="KW-0489">Methyltransferase</keyword>
<proteinExistence type="predicted"/>
<dbReference type="InterPro" id="IPR008884">
    <property type="entry name" value="TylF_MeTrfase"/>
</dbReference>
<dbReference type="GO" id="GO:0008168">
    <property type="term" value="F:methyltransferase activity"/>
    <property type="evidence" value="ECO:0007669"/>
    <property type="project" value="UniProtKB-KW"/>
</dbReference>
<dbReference type="PANTHER" id="PTHR40036:SF1">
    <property type="entry name" value="MACROCIN O-METHYLTRANSFERASE"/>
    <property type="match status" value="1"/>
</dbReference>
<dbReference type="GO" id="GO:0032259">
    <property type="term" value="P:methylation"/>
    <property type="evidence" value="ECO:0007669"/>
    <property type="project" value="UniProtKB-KW"/>
</dbReference>
<dbReference type="Pfam" id="PF05711">
    <property type="entry name" value="TylF"/>
    <property type="match status" value="1"/>
</dbReference>
<dbReference type="Proteomes" id="UP000321577">
    <property type="component" value="Unassembled WGS sequence"/>
</dbReference>
<dbReference type="EMBL" id="BKAG01000003">
    <property type="protein sequence ID" value="GEP41470.1"/>
    <property type="molecule type" value="Genomic_DNA"/>
</dbReference>
<comment type="caution">
    <text evidence="1">The sequence shown here is derived from an EMBL/GenBank/DDBJ whole genome shotgun (WGS) entry which is preliminary data.</text>
</comment>
<keyword evidence="1" id="KW-0808">Transferase</keyword>
<dbReference type="Gene3D" id="3.40.50.150">
    <property type="entry name" value="Vaccinia Virus protein VP39"/>
    <property type="match status" value="1"/>
</dbReference>
<dbReference type="PANTHER" id="PTHR40036">
    <property type="entry name" value="MACROCIN O-METHYLTRANSFERASE"/>
    <property type="match status" value="1"/>
</dbReference>
<evidence type="ECO:0000313" key="1">
    <source>
        <dbReference type="EMBL" id="GEP41470.1"/>
    </source>
</evidence>
<accession>A0A512M3Z5</accession>
<gene>
    <name evidence="1" type="ORF">BGE01nite_07610</name>
</gene>
<protein>
    <submittedName>
        <fullName evidence="1">Methyltransferase</fullName>
    </submittedName>
</protein>
<name>A0A512M3Z5_9BACT</name>
<reference evidence="1 2" key="1">
    <citation type="submission" date="2019-07" db="EMBL/GenBank/DDBJ databases">
        <title>Whole genome shotgun sequence of Brevifollis gellanilyticus NBRC 108608.</title>
        <authorList>
            <person name="Hosoyama A."/>
            <person name="Uohara A."/>
            <person name="Ohji S."/>
            <person name="Ichikawa N."/>
        </authorList>
    </citation>
    <scope>NUCLEOTIDE SEQUENCE [LARGE SCALE GENOMIC DNA]</scope>
    <source>
        <strain evidence="1 2">NBRC 108608</strain>
    </source>
</reference>
<keyword evidence="2" id="KW-1185">Reference proteome</keyword>